<dbReference type="EMBL" id="JACJTA010000002">
    <property type="protein sequence ID" value="MBD2603312.1"/>
    <property type="molecule type" value="Genomic_DNA"/>
</dbReference>
<proteinExistence type="predicted"/>
<protein>
    <recommendedName>
        <fullName evidence="4">Tetratricopeptide repeat protein</fullName>
    </recommendedName>
</protein>
<dbReference type="InterPro" id="IPR011990">
    <property type="entry name" value="TPR-like_helical_dom_sf"/>
</dbReference>
<evidence type="ECO:0000313" key="2">
    <source>
        <dbReference type="EMBL" id="MBD2603312.1"/>
    </source>
</evidence>
<dbReference type="Gene3D" id="1.25.40.10">
    <property type="entry name" value="Tetratricopeptide repeat domain"/>
    <property type="match status" value="1"/>
</dbReference>
<keyword evidence="3" id="KW-1185">Reference proteome</keyword>
<sequence length="111" mass="12801">MKQKSIEVGIVKSVVSYNLVIMASLEKILEKLQNLSETSLQEVLDFIENLESRNRTDKPLLSPTNNNESRLIELKKANEHYQNGITKLQLGEYQVAITEFNWALQIYPNYS</sequence>
<feature type="repeat" description="TPR" evidence="1">
    <location>
        <begin position="77"/>
        <end position="110"/>
    </location>
</feature>
<evidence type="ECO:0008006" key="4">
    <source>
        <dbReference type="Google" id="ProtNLM"/>
    </source>
</evidence>
<reference evidence="2 3" key="1">
    <citation type="journal article" date="2020" name="ISME J.">
        <title>Comparative genomics reveals insights into cyanobacterial evolution and habitat adaptation.</title>
        <authorList>
            <person name="Chen M.Y."/>
            <person name="Teng W.K."/>
            <person name="Zhao L."/>
            <person name="Hu C.X."/>
            <person name="Zhou Y.K."/>
            <person name="Han B.P."/>
            <person name="Song L.R."/>
            <person name="Shu W.S."/>
        </authorList>
    </citation>
    <scope>NUCLEOTIDE SEQUENCE [LARGE SCALE GENOMIC DNA]</scope>
    <source>
        <strain evidence="2 3">FACHB-248</strain>
    </source>
</reference>
<accession>A0ABR8GIW6</accession>
<organism evidence="2 3">
    <name type="scientific">Scytonema hofmannii FACHB-248</name>
    <dbReference type="NCBI Taxonomy" id="1842502"/>
    <lineage>
        <taxon>Bacteria</taxon>
        <taxon>Bacillati</taxon>
        <taxon>Cyanobacteriota</taxon>
        <taxon>Cyanophyceae</taxon>
        <taxon>Nostocales</taxon>
        <taxon>Scytonemataceae</taxon>
        <taxon>Scytonema</taxon>
    </lineage>
</organism>
<comment type="caution">
    <text evidence="2">The sequence shown here is derived from an EMBL/GenBank/DDBJ whole genome shotgun (WGS) entry which is preliminary data.</text>
</comment>
<keyword evidence="1" id="KW-0802">TPR repeat</keyword>
<dbReference type="PROSITE" id="PS50005">
    <property type="entry name" value="TPR"/>
    <property type="match status" value="1"/>
</dbReference>
<dbReference type="SUPFAM" id="SSF48452">
    <property type="entry name" value="TPR-like"/>
    <property type="match status" value="1"/>
</dbReference>
<name>A0ABR8GIW6_9CYAN</name>
<evidence type="ECO:0000313" key="3">
    <source>
        <dbReference type="Proteomes" id="UP000660380"/>
    </source>
</evidence>
<dbReference type="Proteomes" id="UP000660380">
    <property type="component" value="Unassembled WGS sequence"/>
</dbReference>
<evidence type="ECO:0000256" key="1">
    <source>
        <dbReference type="PROSITE-ProRule" id="PRU00339"/>
    </source>
</evidence>
<dbReference type="InterPro" id="IPR019734">
    <property type="entry name" value="TPR_rpt"/>
</dbReference>
<gene>
    <name evidence="2" type="ORF">H6G81_01910</name>
</gene>